<dbReference type="EMBL" id="UOFQ01000067">
    <property type="protein sequence ID" value="VAW87547.1"/>
    <property type="molecule type" value="Genomic_DNA"/>
</dbReference>
<dbReference type="PANTHER" id="PTHR47199:SF2">
    <property type="entry name" value="PHOTOSYSTEM II STABILITY_ASSEMBLY FACTOR HCF136, CHLOROPLASTIC"/>
    <property type="match status" value="1"/>
</dbReference>
<keyword evidence="2" id="KW-0604">Photosystem II</keyword>
<dbReference type="PANTHER" id="PTHR47199">
    <property type="entry name" value="PHOTOSYSTEM II STABILITY/ASSEMBLY FACTOR HCF136, CHLOROPLASTIC"/>
    <property type="match status" value="1"/>
</dbReference>
<proteinExistence type="predicted"/>
<reference evidence="4" key="1">
    <citation type="submission" date="2018-06" db="EMBL/GenBank/DDBJ databases">
        <authorList>
            <person name="Zhirakovskaya E."/>
        </authorList>
    </citation>
    <scope>NUCLEOTIDE SEQUENCE</scope>
</reference>
<accession>A0A3B0ZJR6</accession>
<protein>
    <submittedName>
        <fullName evidence="4">FIG002465: BNR repeat protein</fullName>
    </submittedName>
</protein>
<evidence type="ECO:0000259" key="3">
    <source>
        <dbReference type="Pfam" id="PF14870"/>
    </source>
</evidence>
<dbReference type="AlphaFoldDB" id="A0A3B0ZJR6"/>
<evidence type="ECO:0000313" key="4">
    <source>
        <dbReference type="EMBL" id="VAW87547.1"/>
    </source>
</evidence>
<sequence length="325" mass="34683">MNLLRPCAALSVHAFIAAALLFSASFSTAAIAVGNGSAAAMPSKLAVHSLLLDGAQQAGLMVAVGERGHILYSIDKGHHWLQASVPTQTLLTGVHLYDSQLGWAVGHDATILRTQDGAKSWQLVYSDIDEQAPLLDVWFSNAQHGLAIGAYGLLLTTQDGGDSWQRNIISEEDDFHLNHIMPTNDGALIIAAEAGVIYRSDDNGQQWQPLPSPYHGSFFGSLPTSKQSLFLFGLRGHLFFSSNSGQQWQVIQTNTTAMLTAGLKGSDGRCYISGLSGTLLIAPRCNGSEIELKQLPGRSGISAMLQGDDAIILIGESGITRFTPQ</sequence>
<dbReference type="SUPFAM" id="SSF110296">
    <property type="entry name" value="Oligoxyloglucan reducing end-specific cellobiohydrolase"/>
    <property type="match status" value="1"/>
</dbReference>
<evidence type="ECO:0000256" key="2">
    <source>
        <dbReference type="ARBA" id="ARBA00023276"/>
    </source>
</evidence>
<gene>
    <name evidence="4" type="ORF">MNBD_GAMMA17-60</name>
</gene>
<name>A0A3B0ZJR6_9ZZZZ</name>
<dbReference type="Gene3D" id="2.130.10.10">
    <property type="entry name" value="YVTN repeat-like/Quinoprotein amine dehydrogenase"/>
    <property type="match status" value="1"/>
</dbReference>
<dbReference type="CDD" id="cd15482">
    <property type="entry name" value="Sialidase_non-viral"/>
    <property type="match status" value="1"/>
</dbReference>
<dbReference type="Pfam" id="PF14870">
    <property type="entry name" value="PSII_BNR"/>
    <property type="match status" value="1"/>
</dbReference>
<feature type="domain" description="Photosynthesis system II assembly factor Ycf48/Hcf136-like" evidence="3">
    <location>
        <begin position="128"/>
        <end position="269"/>
    </location>
</feature>
<dbReference type="InterPro" id="IPR028203">
    <property type="entry name" value="PSII_CF48-like_dom"/>
</dbReference>
<dbReference type="InterPro" id="IPR015943">
    <property type="entry name" value="WD40/YVTN_repeat-like_dom_sf"/>
</dbReference>
<keyword evidence="1" id="KW-0602">Photosynthesis</keyword>
<dbReference type="GO" id="GO:0009523">
    <property type="term" value="C:photosystem II"/>
    <property type="evidence" value="ECO:0007669"/>
    <property type="project" value="UniProtKB-KW"/>
</dbReference>
<organism evidence="4">
    <name type="scientific">hydrothermal vent metagenome</name>
    <dbReference type="NCBI Taxonomy" id="652676"/>
    <lineage>
        <taxon>unclassified sequences</taxon>
        <taxon>metagenomes</taxon>
        <taxon>ecological metagenomes</taxon>
    </lineage>
</organism>
<dbReference type="GO" id="GO:0015979">
    <property type="term" value="P:photosynthesis"/>
    <property type="evidence" value="ECO:0007669"/>
    <property type="project" value="UniProtKB-KW"/>
</dbReference>
<evidence type="ECO:0000256" key="1">
    <source>
        <dbReference type="ARBA" id="ARBA00022531"/>
    </source>
</evidence>